<keyword evidence="2" id="KW-1185">Reference proteome</keyword>
<protein>
    <submittedName>
        <fullName evidence="1">Uncharacterized protein</fullName>
    </submittedName>
</protein>
<comment type="caution">
    <text evidence="1">The sequence shown here is derived from an EMBL/GenBank/DDBJ whole genome shotgun (WGS) entry which is preliminary data.</text>
</comment>
<evidence type="ECO:0000313" key="1">
    <source>
        <dbReference type="EMBL" id="KAF5583959.1"/>
    </source>
</evidence>
<gene>
    <name evidence="1" type="ORF">FPANT_7996</name>
</gene>
<dbReference type="AlphaFoldDB" id="A0A8H5NZA4"/>
<proteinExistence type="predicted"/>
<reference evidence="1 2" key="1">
    <citation type="submission" date="2020-05" db="EMBL/GenBank/DDBJ databases">
        <title>Identification and distribution of gene clusters putatively required for synthesis of sphingolipid metabolism inhibitors in phylogenetically diverse species of the filamentous fungus Fusarium.</title>
        <authorList>
            <person name="Kim H.-S."/>
            <person name="Busman M."/>
            <person name="Brown D.W."/>
            <person name="Divon H."/>
            <person name="Uhlig S."/>
            <person name="Proctor R.H."/>
        </authorList>
    </citation>
    <scope>NUCLEOTIDE SEQUENCE [LARGE SCALE GENOMIC DNA]</scope>
    <source>
        <strain evidence="1 2">NRRL 25211</strain>
    </source>
</reference>
<accession>A0A8H5NZA4</accession>
<sequence>VKKELEFATKDDLLLYICQQMGDNMVIPQNMDVLEYLGGAADGDIHEPPNEPTFEATIRYFVANWVRSITDSVKKQLLGSDPRRNVHYWAMVAKALEETLCSVMAKLSRALKDIGGILETFKPEELIQI</sequence>
<name>A0A8H5NZA4_9HYPO</name>
<dbReference type="EMBL" id="JAAOAR010000394">
    <property type="protein sequence ID" value="KAF5583959.1"/>
    <property type="molecule type" value="Genomic_DNA"/>
</dbReference>
<organism evidence="1 2">
    <name type="scientific">Fusarium pseudoanthophilum</name>
    <dbReference type="NCBI Taxonomy" id="48495"/>
    <lineage>
        <taxon>Eukaryota</taxon>
        <taxon>Fungi</taxon>
        <taxon>Dikarya</taxon>
        <taxon>Ascomycota</taxon>
        <taxon>Pezizomycotina</taxon>
        <taxon>Sordariomycetes</taxon>
        <taxon>Hypocreomycetidae</taxon>
        <taxon>Hypocreales</taxon>
        <taxon>Nectriaceae</taxon>
        <taxon>Fusarium</taxon>
        <taxon>Fusarium fujikuroi species complex</taxon>
    </lineage>
</organism>
<feature type="non-terminal residue" evidence="1">
    <location>
        <position position="1"/>
    </location>
</feature>
<evidence type="ECO:0000313" key="2">
    <source>
        <dbReference type="Proteomes" id="UP000544095"/>
    </source>
</evidence>
<dbReference type="Proteomes" id="UP000544095">
    <property type="component" value="Unassembled WGS sequence"/>
</dbReference>